<evidence type="ECO:0000256" key="3">
    <source>
        <dbReference type="SAM" id="MobiDB-lite"/>
    </source>
</evidence>
<sequence>MVHPSESIRGRATSLLAGRRIVLGISGSVAAIEVPRIARELIRHGADVQAVMSADATRLVTPEVIEFATGHPPVVQLSGNVEHVTLLGPGEGRADLYLIAPATANTIAKIAHGIDDTPVTACASMALGGGVPMLIAPAMHTHMGLSPAVRENLAKLSSWGIELIQGQTVEGEEKLATPEEVAAAVLHRAARGPWAGRKVVVIAGAAREPIDRVRSITNESSGATGIALAVQAHFRGADVELWAGPMQVPIPSFLAIRTWRSVPDLRALARRRARELRETSAILVPAALSDFTTTRASGKISSRDRADFELVLRPAPKVLPELRRLAPPPTRLIGFKLEADRSDEELEASARRLQRAAGLDWVVANDVATMGSPTTDALVLPPGGGRHWIRGTKSTFAGKLLDDVGRELSNRRARPPAPAARPRKPAVRRHRP</sequence>
<keyword evidence="2" id="KW-0456">Lyase</keyword>
<evidence type="ECO:0000256" key="1">
    <source>
        <dbReference type="ARBA" id="ARBA00022793"/>
    </source>
</evidence>
<dbReference type="InterPro" id="IPR003382">
    <property type="entry name" value="Flavoprotein"/>
</dbReference>
<dbReference type="InterPro" id="IPR035929">
    <property type="entry name" value="CoaB-like_sf"/>
</dbReference>
<dbReference type="Pfam" id="PF02441">
    <property type="entry name" value="Flavoprotein"/>
    <property type="match status" value="1"/>
</dbReference>
<evidence type="ECO:0000256" key="2">
    <source>
        <dbReference type="ARBA" id="ARBA00023239"/>
    </source>
</evidence>
<dbReference type="GO" id="GO:0004633">
    <property type="term" value="F:phosphopantothenoylcysteine decarboxylase activity"/>
    <property type="evidence" value="ECO:0007669"/>
    <property type="project" value="InterPro"/>
</dbReference>
<comment type="caution">
    <text evidence="6">The sequence shown here is derived from an EMBL/GenBank/DDBJ whole genome shotgun (WGS) entry which is preliminary data.</text>
</comment>
<dbReference type="GO" id="GO:0015941">
    <property type="term" value="P:pantothenate catabolic process"/>
    <property type="evidence" value="ECO:0007669"/>
    <property type="project" value="InterPro"/>
</dbReference>
<reference evidence="6" key="2">
    <citation type="journal article" date="2014" name="ISME J.">
        <title>Microbial stratification in low pH oxic and suboxic macroscopic growths along an acid mine drainage.</title>
        <authorList>
            <person name="Mendez-Garcia C."/>
            <person name="Mesa V."/>
            <person name="Sprenger R.R."/>
            <person name="Richter M."/>
            <person name="Diez M.S."/>
            <person name="Solano J."/>
            <person name="Bargiela R."/>
            <person name="Golyshina O.V."/>
            <person name="Manteca A."/>
            <person name="Ramos J.L."/>
            <person name="Gallego J.R."/>
            <person name="Llorente I."/>
            <person name="Martins Dos Santos V.A."/>
            <person name="Jensen O.N."/>
            <person name="Pelaez A.I."/>
            <person name="Sanchez J."/>
            <person name="Ferrer M."/>
        </authorList>
    </citation>
    <scope>NUCLEOTIDE SEQUENCE</scope>
</reference>
<dbReference type="GO" id="GO:0004632">
    <property type="term" value="F:phosphopantothenate--cysteine ligase activity"/>
    <property type="evidence" value="ECO:0007669"/>
    <property type="project" value="InterPro"/>
</dbReference>
<dbReference type="SUPFAM" id="SSF102645">
    <property type="entry name" value="CoaB-like"/>
    <property type="match status" value="1"/>
</dbReference>
<feature type="region of interest" description="Disordered" evidence="3">
    <location>
        <begin position="408"/>
        <end position="432"/>
    </location>
</feature>
<gene>
    <name evidence="6" type="ORF">B1B_16915</name>
</gene>
<evidence type="ECO:0000259" key="5">
    <source>
        <dbReference type="Pfam" id="PF04127"/>
    </source>
</evidence>
<organism evidence="6">
    <name type="scientific">mine drainage metagenome</name>
    <dbReference type="NCBI Taxonomy" id="410659"/>
    <lineage>
        <taxon>unclassified sequences</taxon>
        <taxon>metagenomes</taxon>
        <taxon>ecological metagenomes</taxon>
    </lineage>
</organism>
<protein>
    <submittedName>
        <fullName evidence="6">Phosphopantothenoylcysteine decarboxylase/phosphopantothenate/cysteine ligase</fullName>
    </submittedName>
</protein>
<dbReference type="GO" id="GO:0015937">
    <property type="term" value="P:coenzyme A biosynthetic process"/>
    <property type="evidence" value="ECO:0007669"/>
    <property type="project" value="InterPro"/>
</dbReference>
<evidence type="ECO:0000313" key="6">
    <source>
        <dbReference type="EMBL" id="EQD35502.1"/>
    </source>
</evidence>
<dbReference type="PANTHER" id="PTHR14359:SF6">
    <property type="entry name" value="PHOSPHOPANTOTHENOYLCYSTEINE DECARBOXYLASE"/>
    <property type="match status" value="1"/>
</dbReference>
<dbReference type="InterPro" id="IPR005252">
    <property type="entry name" value="CoaBC"/>
</dbReference>
<dbReference type="SUPFAM" id="SSF52507">
    <property type="entry name" value="Homo-oligomeric flavin-containing Cys decarboxylases, HFCD"/>
    <property type="match status" value="1"/>
</dbReference>
<name>T0YUA3_9ZZZZ</name>
<dbReference type="GO" id="GO:0071513">
    <property type="term" value="C:phosphopantothenoylcysteine decarboxylase complex"/>
    <property type="evidence" value="ECO:0007669"/>
    <property type="project" value="TreeGrafter"/>
</dbReference>
<dbReference type="Gene3D" id="3.40.50.10300">
    <property type="entry name" value="CoaB-like"/>
    <property type="match status" value="1"/>
</dbReference>
<accession>T0YUA3</accession>
<keyword evidence="6" id="KW-0436">Ligase</keyword>
<dbReference type="PANTHER" id="PTHR14359">
    <property type="entry name" value="HOMO-OLIGOMERIC FLAVIN CONTAINING CYS DECARBOXYLASE FAMILY"/>
    <property type="match status" value="1"/>
</dbReference>
<reference evidence="6" key="1">
    <citation type="submission" date="2013-08" db="EMBL/GenBank/DDBJ databases">
        <authorList>
            <person name="Mendez C."/>
            <person name="Richter M."/>
            <person name="Ferrer M."/>
            <person name="Sanchez J."/>
        </authorList>
    </citation>
    <scope>NUCLEOTIDE SEQUENCE</scope>
</reference>
<dbReference type="EMBL" id="AUZY01011281">
    <property type="protein sequence ID" value="EQD35502.1"/>
    <property type="molecule type" value="Genomic_DNA"/>
</dbReference>
<dbReference type="Pfam" id="PF04127">
    <property type="entry name" value="DFP"/>
    <property type="match status" value="1"/>
</dbReference>
<dbReference type="AlphaFoldDB" id="T0YUA3"/>
<dbReference type="InterPro" id="IPR036551">
    <property type="entry name" value="Flavin_trans-like"/>
</dbReference>
<feature type="domain" description="DNA/pantothenate metabolism flavoprotein C-terminal" evidence="5">
    <location>
        <begin position="194"/>
        <end position="404"/>
    </location>
</feature>
<feature type="compositionally biased region" description="Basic residues" evidence="3">
    <location>
        <begin position="421"/>
        <end position="432"/>
    </location>
</feature>
<dbReference type="GO" id="GO:0010181">
    <property type="term" value="F:FMN binding"/>
    <property type="evidence" value="ECO:0007669"/>
    <property type="project" value="InterPro"/>
</dbReference>
<dbReference type="Gene3D" id="3.40.50.1950">
    <property type="entry name" value="Flavin prenyltransferase-like"/>
    <property type="match status" value="1"/>
</dbReference>
<keyword evidence="1" id="KW-0210">Decarboxylase</keyword>
<dbReference type="NCBIfam" id="TIGR00521">
    <property type="entry name" value="coaBC_dfp"/>
    <property type="match status" value="1"/>
</dbReference>
<evidence type="ECO:0000259" key="4">
    <source>
        <dbReference type="Pfam" id="PF02441"/>
    </source>
</evidence>
<dbReference type="InterPro" id="IPR007085">
    <property type="entry name" value="DNA/pantothenate-metab_flavo_C"/>
</dbReference>
<proteinExistence type="predicted"/>
<feature type="domain" description="Flavoprotein" evidence="4">
    <location>
        <begin position="20"/>
        <end position="186"/>
    </location>
</feature>